<sequence>MTKQYTRTLGFAALAAVMIAVAGCGTTAGSASASNQASGAAPATSTSKGTIRIGYQLYGTTVMMMYRGQLTSQLEKLGYKVQWIQFEGGPQLLQAMNAGSIDLGETGDTPPIFAQSGGTPLVYLAHEPASPQAEAIVVPQNSPIKSVKDLKGKTVAFNKGSNVEYLLVEQLKKAGLSFNDITPDYLTPSDGRAAFQSGKVAAWVIWDPYYAAAQTATHAVTIADGTGVTNNYQFYFATKSFAQEHPDIVQDYLKALQQTDTWVESNKSQAAKFLAPKMDIDAKSLETALGRRGYGVEPMTSDVIQEQQDIANTFYSLKLIPNAITVKDDVWSGKPQV</sequence>
<feature type="chain" id="PRO_5046942762" evidence="5">
    <location>
        <begin position="23"/>
        <end position="337"/>
    </location>
</feature>
<dbReference type="SMART" id="SM00062">
    <property type="entry name" value="PBPb"/>
    <property type="match status" value="1"/>
</dbReference>
<dbReference type="PROSITE" id="PS51257">
    <property type="entry name" value="PROKAR_LIPOPROTEIN"/>
    <property type="match status" value="1"/>
</dbReference>
<evidence type="ECO:0000259" key="6">
    <source>
        <dbReference type="SMART" id="SM00062"/>
    </source>
</evidence>
<evidence type="ECO:0000256" key="4">
    <source>
        <dbReference type="ARBA" id="ARBA00022729"/>
    </source>
</evidence>
<dbReference type="PANTHER" id="PTHR30024:SF42">
    <property type="entry name" value="ALIPHATIC SULFONATES-BINDING PROTEIN-RELATED"/>
    <property type="match status" value="1"/>
</dbReference>
<dbReference type="InterPro" id="IPR015168">
    <property type="entry name" value="SsuA/THI5"/>
</dbReference>
<dbReference type="SUPFAM" id="SSF53850">
    <property type="entry name" value="Periplasmic binding protein-like II"/>
    <property type="match status" value="1"/>
</dbReference>
<keyword evidence="8" id="KW-1185">Reference proteome</keyword>
<comment type="similarity">
    <text evidence="2">Belongs to the bacterial solute-binding protein SsuA/TauA family.</text>
</comment>
<feature type="domain" description="Solute-binding protein family 3/N-terminal" evidence="6">
    <location>
        <begin position="50"/>
        <end position="277"/>
    </location>
</feature>
<evidence type="ECO:0000256" key="2">
    <source>
        <dbReference type="ARBA" id="ARBA00010742"/>
    </source>
</evidence>
<dbReference type="NCBIfam" id="TIGR01728">
    <property type="entry name" value="SsuA_fam"/>
    <property type="match status" value="1"/>
</dbReference>
<evidence type="ECO:0000256" key="1">
    <source>
        <dbReference type="ARBA" id="ARBA00004418"/>
    </source>
</evidence>
<feature type="signal peptide" evidence="5">
    <location>
        <begin position="1"/>
        <end position="22"/>
    </location>
</feature>
<dbReference type="CDD" id="cd13557">
    <property type="entry name" value="PBP2_SsuA"/>
    <property type="match status" value="1"/>
</dbReference>
<dbReference type="Proteomes" id="UP001232973">
    <property type="component" value="Unassembled WGS sequence"/>
</dbReference>
<dbReference type="InterPro" id="IPR010067">
    <property type="entry name" value="ABC_SsuA_sub-bd"/>
</dbReference>
<comment type="subcellular location">
    <subcellularLocation>
        <location evidence="1">Periplasm</location>
    </subcellularLocation>
</comment>
<keyword evidence="3" id="KW-0813">Transport</keyword>
<protein>
    <submittedName>
        <fullName evidence="7">Sulfonate transport system substrate-binding protein</fullName>
    </submittedName>
</protein>
<organism evidence="7 8">
    <name type="scientific">Alicyclobacillus cycloheptanicus</name>
    <dbReference type="NCBI Taxonomy" id="1457"/>
    <lineage>
        <taxon>Bacteria</taxon>
        <taxon>Bacillati</taxon>
        <taxon>Bacillota</taxon>
        <taxon>Bacilli</taxon>
        <taxon>Bacillales</taxon>
        <taxon>Alicyclobacillaceae</taxon>
        <taxon>Alicyclobacillus</taxon>
    </lineage>
</organism>
<dbReference type="Gene3D" id="3.40.190.10">
    <property type="entry name" value="Periplasmic binding protein-like II"/>
    <property type="match status" value="2"/>
</dbReference>
<comment type="caution">
    <text evidence="7">The sequence shown here is derived from an EMBL/GenBank/DDBJ whole genome shotgun (WGS) entry which is preliminary data.</text>
</comment>
<gene>
    <name evidence="7" type="ORF">J2S03_001431</name>
</gene>
<keyword evidence="4 5" id="KW-0732">Signal</keyword>
<evidence type="ECO:0000256" key="5">
    <source>
        <dbReference type="SAM" id="SignalP"/>
    </source>
</evidence>
<proteinExistence type="inferred from homology"/>
<name>A0ABT9XIP9_9BACL</name>
<dbReference type="RefSeq" id="WP_274454521.1">
    <property type="nucleotide sequence ID" value="NZ_CP067097.1"/>
</dbReference>
<dbReference type="PANTHER" id="PTHR30024">
    <property type="entry name" value="ALIPHATIC SULFONATES-BINDING PROTEIN-RELATED"/>
    <property type="match status" value="1"/>
</dbReference>
<dbReference type="Pfam" id="PF09084">
    <property type="entry name" value="NMT1"/>
    <property type="match status" value="1"/>
</dbReference>
<reference evidence="7 8" key="1">
    <citation type="submission" date="2023-07" db="EMBL/GenBank/DDBJ databases">
        <title>Genomic Encyclopedia of Type Strains, Phase IV (KMG-IV): sequencing the most valuable type-strain genomes for metagenomic binning, comparative biology and taxonomic classification.</title>
        <authorList>
            <person name="Goeker M."/>
        </authorList>
    </citation>
    <scope>NUCLEOTIDE SEQUENCE [LARGE SCALE GENOMIC DNA]</scope>
    <source>
        <strain evidence="7 8">DSM 4006</strain>
    </source>
</reference>
<dbReference type="EMBL" id="JAUSTP010000009">
    <property type="protein sequence ID" value="MDQ0189586.1"/>
    <property type="molecule type" value="Genomic_DNA"/>
</dbReference>
<evidence type="ECO:0000256" key="3">
    <source>
        <dbReference type="ARBA" id="ARBA00022448"/>
    </source>
</evidence>
<accession>A0ABT9XIP9</accession>
<evidence type="ECO:0000313" key="8">
    <source>
        <dbReference type="Proteomes" id="UP001232973"/>
    </source>
</evidence>
<evidence type="ECO:0000313" key="7">
    <source>
        <dbReference type="EMBL" id="MDQ0189586.1"/>
    </source>
</evidence>
<dbReference type="InterPro" id="IPR001638">
    <property type="entry name" value="Solute-binding_3/MltF_N"/>
</dbReference>